<dbReference type="EMBL" id="OZ034817">
    <property type="protein sequence ID" value="CAL1382517.1"/>
    <property type="molecule type" value="Genomic_DNA"/>
</dbReference>
<dbReference type="Proteomes" id="UP001497516">
    <property type="component" value="Chromosome 4"/>
</dbReference>
<name>A0AAV2E9N1_9ROSI</name>
<organism evidence="2 3">
    <name type="scientific">Linum trigynum</name>
    <dbReference type="NCBI Taxonomy" id="586398"/>
    <lineage>
        <taxon>Eukaryota</taxon>
        <taxon>Viridiplantae</taxon>
        <taxon>Streptophyta</taxon>
        <taxon>Embryophyta</taxon>
        <taxon>Tracheophyta</taxon>
        <taxon>Spermatophyta</taxon>
        <taxon>Magnoliopsida</taxon>
        <taxon>eudicotyledons</taxon>
        <taxon>Gunneridae</taxon>
        <taxon>Pentapetalae</taxon>
        <taxon>rosids</taxon>
        <taxon>fabids</taxon>
        <taxon>Malpighiales</taxon>
        <taxon>Linaceae</taxon>
        <taxon>Linum</taxon>
    </lineage>
</organism>
<evidence type="ECO:0000256" key="1">
    <source>
        <dbReference type="SAM" id="MobiDB-lite"/>
    </source>
</evidence>
<feature type="region of interest" description="Disordered" evidence="1">
    <location>
        <begin position="292"/>
        <end position="313"/>
    </location>
</feature>
<gene>
    <name evidence="2" type="ORF">LTRI10_LOCUS23837</name>
</gene>
<reference evidence="2 3" key="1">
    <citation type="submission" date="2024-04" db="EMBL/GenBank/DDBJ databases">
        <authorList>
            <person name="Fracassetti M."/>
        </authorList>
    </citation>
    <scope>NUCLEOTIDE SEQUENCE [LARGE SCALE GENOMIC DNA]</scope>
</reference>
<proteinExistence type="predicted"/>
<keyword evidence="3" id="KW-1185">Reference proteome</keyword>
<accession>A0AAV2E9N1</accession>
<feature type="compositionally biased region" description="Basic and acidic residues" evidence="1">
    <location>
        <begin position="293"/>
        <end position="313"/>
    </location>
</feature>
<protein>
    <submittedName>
        <fullName evidence="2">Uncharacterized protein</fullName>
    </submittedName>
</protein>
<evidence type="ECO:0000313" key="2">
    <source>
        <dbReference type="EMBL" id="CAL1382517.1"/>
    </source>
</evidence>
<sequence>MLDSFSDEVGMIPNRACMVPIKKLQQLPIPANGPRTPVAIAVKQFLLLATGSMLVPTFSRRCKMDFAPYLGGSVEDVRVYDWCTFIVCELKVELTVAKKKEHSARALGSPCVWVLGYFYFLILHLLDSLKLGGLHTKTIPSCRFWWKQSVERASTSIPLVRGRYDLAAALLSRKEIASRRQLQPVAIGGTSAAAASSSAPPPDRAPMPTAEWWETEDLTSLSLGQLKVLGGSIDRHLGKLVDFATKLGQMIEKREEHDRCKVVDSRRRPLENTVEEVLKQLKTEVVEDQVENPEAKMEMDEQPLEKDQVEPQVEKTREMCEEDPEEKNRFEVVENEVEKTVETPVEEVFEPTVPMVIHYTDPDTTFEDIMQIAHEATTAANAEEEDPPTREEVLETTTHDVVESFSQLTEMGMLPTDEELVEAACNSAERSPDVIITHETTMNEEEQEHLYSYTPEEWLTKDPSVREVEEEPICFFISILFVEGCVDKARPSCSSYG</sequence>
<evidence type="ECO:0000313" key="3">
    <source>
        <dbReference type="Proteomes" id="UP001497516"/>
    </source>
</evidence>
<dbReference type="AlphaFoldDB" id="A0AAV2E9N1"/>